<proteinExistence type="predicted"/>
<gene>
    <name evidence="1" type="ORF">NUW58_g6910</name>
</gene>
<accession>A0ACC1NNT5</accession>
<comment type="caution">
    <text evidence="1">The sequence shown here is derived from an EMBL/GenBank/DDBJ whole genome shotgun (WGS) entry which is preliminary data.</text>
</comment>
<organism evidence="1 2">
    <name type="scientific">Xylaria curta</name>
    <dbReference type="NCBI Taxonomy" id="42375"/>
    <lineage>
        <taxon>Eukaryota</taxon>
        <taxon>Fungi</taxon>
        <taxon>Dikarya</taxon>
        <taxon>Ascomycota</taxon>
        <taxon>Pezizomycotina</taxon>
        <taxon>Sordariomycetes</taxon>
        <taxon>Xylariomycetidae</taxon>
        <taxon>Xylariales</taxon>
        <taxon>Xylariaceae</taxon>
        <taxon>Xylaria</taxon>
    </lineage>
</organism>
<name>A0ACC1NNT5_9PEZI</name>
<evidence type="ECO:0000313" key="1">
    <source>
        <dbReference type="EMBL" id="KAJ2980567.1"/>
    </source>
</evidence>
<keyword evidence="2" id="KW-1185">Reference proteome</keyword>
<dbReference type="Proteomes" id="UP001143856">
    <property type="component" value="Unassembled WGS sequence"/>
</dbReference>
<reference evidence="1" key="1">
    <citation type="submission" date="2022-10" db="EMBL/GenBank/DDBJ databases">
        <title>Genome Sequence of Xylaria curta.</title>
        <authorList>
            <person name="Buettner E."/>
        </authorList>
    </citation>
    <scope>NUCLEOTIDE SEQUENCE</scope>
    <source>
        <strain evidence="1">Babe10</strain>
    </source>
</reference>
<evidence type="ECO:0000313" key="2">
    <source>
        <dbReference type="Proteomes" id="UP001143856"/>
    </source>
</evidence>
<protein>
    <submittedName>
        <fullName evidence="1">Uncharacterized protein</fullName>
    </submittedName>
</protein>
<sequence>MLGYATVLAAILSLVGAQGPPTTPSVCAVGCVNGVFVNAANMGCANGDTLCVCGKPESYQAGIRDCITAACAPDGPDVQIPLAEVYGQETCAKAQAGNPPPPPPAAPISSTEAPAPEPTPVEATSSATPTSAAPSSSTTPAAISSTSTAGPSTESPSQSTATSTAAASTASSSSTSDSKPTTTPAETSTTPESTSVSPLSTTSGTPQPAATSGTSSATSELSTAVKAGIGAGVGAAALAAIIITVCACLRHRQRKKTANRVRNYKISEPMSISGDQFANDIGRAETGLPRAIITGQRAQVDTMGMPTSPTSVYSSSSDLESHARRYEDMPPRTQPRTMI</sequence>
<dbReference type="EMBL" id="JAPDGR010001665">
    <property type="protein sequence ID" value="KAJ2980567.1"/>
    <property type="molecule type" value="Genomic_DNA"/>
</dbReference>